<dbReference type="AlphaFoldDB" id="A0A6I6AGP8"/>
<dbReference type="InterPro" id="IPR018306">
    <property type="entry name" value="Phage_T5_Orf172_DNA-bd"/>
</dbReference>
<keyword evidence="3" id="KW-1185">Reference proteome</keyword>
<dbReference type="KEGG" id="gim:F1728_25510"/>
<evidence type="ECO:0000313" key="2">
    <source>
        <dbReference type="EMBL" id="QGQ25824.1"/>
    </source>
</evidence>
<proteinExistence type="predicted"/>
<dbReference type="RefSeq" id="WP_155366421.1">
    <property type="nucleotide sequence ID" value="NZ_CP043930.1"/>
</dbReference>
<dbReference type="Pfam" id="PF13455">
    <property type="entry name" value="MUG113"/>
    <property type="match status" value="1"/>
</dbReference>
<name>A0A6I6AGP8_9PLAN</name>
<evidence type="ECO:0000259" key="1">
    <source>
        <dbReference type="SMART" id="SM00974"/>
    </source>
</evidence>
<sequence>MSVYFIEAIGAHRVKIGYADDPAKRLPQLQTGCPYDLQLLFSIPGDRDTERQYHDKYSHLRVSPSSEWFYFDAELKQLIDAAIMYDLHHPEKHEGLPVLRGILTNLTKCYFENADGITESRDAYLQIWCPECYRHHCHGWCLDDDYDVISHRAAHCDKESAYSQNGYFIGTVKRPGVHCHPPGKPIVRPIRRRRRAANI</sequence>
<dbReference type="Proteomes" id="UP000427281">
    <property type="component" value="Chromosome"/>
</dbReference>
<dbReference type="SMART" id="SM00974">
    <property type="entry name" value="T5orf172"/>
    <property type="match status" value="1"/>
</dbReference>
<protein>
    <submittedName>
        <fullName evidence="2">GIY-YIG nuclease family protein</fullName>
    </submittedName>
</protein>
<organism evidence="2 3">
    <name type="scientific">Gimesia benthica</name>
    <dbReference type="NCBI Taxonomy" id="2608982"/>
    <lineage>
        <taxon>Bacteria</taxon>
        <taxon>Pseudomonadati</taxon>
        <taxon>Planctomycetota</taxon>
        <taxon>Planctomycetia</taxon>
        <taxon>Planctomycetales</taxon>
        <taxon>Planctomycetaceae</taxon>
        <taxon>Gimesia</taxon>
    </lineage>
</organism>
<reference evidence="2 3" key="1">
    <citation type="submission" date="2019-09" db="EMBL/GenBank/DDBJ databases">
        <title>Gimesia benthica sp. nov., a novel bacterium isolated from deep-sea water of the Northwest Indian Ocean.</title>
        <authorList>
            <person name="Dai X."/>
        </authorList>
    </citation>
    <scope>NUCLEOTIDE SEQUENCE [LARGE SCALE GENOMIC DNA]</scope>
    <source>
        <strain evidence="2 3">E7</strain>
    </source>
</reference>
<gene>
    <name evidence="2" type="ORF">F1728_25510</name>
</gene>
<feature type="domain" description="Bacteriophage T5 Orf172 DNA-binding" evidence="1">
    <location>
        <begin position="8"/>
        <end position="82"/>
    </location>
</feature>
<evidence type="ECO:0000313" key="3">
    <source>
        <dbReference type="Proteomes" id="UP000427281"/>
    </source>
</evidence>
<accession>A0A6I6AGP8</accession>
<dbReference type="EMBL" id="CP043930">
    <property type="protein sequence ID" value="QGQ25824.1"/>
    <property type="molecule type" value="Genomic_DNA"/>
</dbReference>